<gene>
    <name evidence="1" type="ORF">LMG26858_01684</name>
</gene>
<dbReference type="Proteomes" id="UP000494117">
    <property type="component" value="Unassembled WGS sequence"/>
</dbReference>
<dbReference type="EMBL" id="CADILG010000009">
    <property type="protein sequence ID" value="CAB3850533.1"/>
    <property type="molecule type" value="Genomic_DNA"/>
</dbReference>
<proteinExistence type="predicted"/>
<sequence>MHTNKDHYPAICANLFWDAFGPEGIAALAYWYGAQCSNYLMQDWTRFPLMQVYGQAGTGKDALIEFLWKLLGRDCYLGWMPHKMTPAALARQLDENDGRPVVLIELDSAPEGLELINVFAGNRPYEVSNRASGQPSKQHWFHGAALFAPESRHSLSAELQHRMVNVQLCHRSKDSAAQLAMVPVDLLATFSRDAQRSASSGAGLITRRATKYLQALTDKYRLHDQTLLDTYSRVMGMVDALTLIVPLSRAQVDTTMHLLAHAANQQKHRSDMDASRYGTLDGLASQTRGTPV</sequence>
<organism evidence="1 2">
    <name type="scientific">Achromobacter anxifer</name>
    <dbReference type="NCBI Taxonomy" id="1287737"/>
    <lineage>
        <taxon>Bacteria</taxon>
        <taxon>Pseudomonadati</taxon>
        <taxon>Pseudomonadota</taxon>
        <taxon>Betaproteobacteria</taxon>
        <taxon>Burkholderiales</taxon>
        <taxon>Alcaligenaceae</taxon>
        <taxon>Achromobacter</taxon>
    </lineage>
</organism>
<reference evidence="1 2" key="1">
    <citation type="submission" date="2020-04" db="EMBL/GenBank/DDBJ databases">
        <authorList>
            <person name="De Canck E."/>
        </authorList>
    </citation>
    <scope>NUCLEOTIDE SEQUENCE [LARGE SCALE GENOMIC DNA]</scope>
    <source>
        <strain evidence="1 2">LMG 26858</strain>
    </source>
</reference>
<evidence type="ECO:0000313" key="2">
    <source>
        <dbReference type="Proteomes" id="UP000494117"/>
    </source>
</evidence>
<accession>A0A6S7CX48</accession>
<protein>
    <submittedName>
        <fullName evidence="1">Uncharacterized protein</fullName>
    </submittedName>
</protein>
<keyword evidence="2" id="KW-1185">Reference proteome</keyword>
<name>A0A6S7CX48_9BURK</name>
<evidence type="ECO:0000313" key="1">
    <source>
        <dbReference type="EMBL" id="CAB3850533.1"/>
    </source>
</evidence>
<dbReference type="RefSeq" id="WP_175206602.1">
    <property type="nucleotide sequence ID" value="NZ_CADILG010000009.1"/>
</dbReference>
<dbReference type="AlphaFoldDB" id="A0A6S7CX48"/>